<comment type="similarity">
    <text evidence="1 2">Belongs to the UPF0251 family.</text>
</comment>
<dbReference type="Proteomes" id="UP000004219">
    <property type="component" value="Unassembled WGS sequence"/>
</dbReference>
<protein>
    <recommendedName>
        <fullName evidence="2">UPF0251 protein HMPREF1058_03823</fullName>
    </recommendedName>
</protein>
<dbReference type="PATRIC" id="fig|997891.3.peg.4021"/>
<evidence type="ECO:0000313" key="5">
    <source>
        <dbReference type="EMBL" id="EIY73670.1"/>
    </source>
</evidence>
<keyword evidence="3" id="KW-0472">Membrane</keyword>
<sequence length="307" mass="34295">MLEKAEVYFLSVTLKKVYYFFYFEHLFIIFAGRNNKYTMSPRPKNIRKVNNMPSVAGFRPVISNNSCEETIFLHFEEYETIRLCDYEMKTQQEASISMGVSRPTLSRIYTSARQKIAKAFVCGAAIMIEGGVSYTNSEWFRCGSCGFLFNNINPALKIRKTVCPVCFSEDIHTSNININKNKIMMKIAIPTRDNVIDNHFGHCEYYTILTVGQDNQILSSETIPSPQGCGCKSNIASELEGMGVSVMLAGNMGQGALNVLTAHHIKVIRGCSGNILNVATDYLNGKIADSGIGCSSHEHHQCHSHNE</sequence>
<dbReference type="CDD" id="cd00851">
    <property type="entry name" value="MTH1175"/>
    <property type="match status" value="1"/>
</dbReference>
<dbReference type="PANTHER" id="PTHR37478:SF2">
    <property type="entry name" value="UPF0251 PROTEIN TK0562"/>
    <property type="match status" value="1"/>
</dbReference>
<dbReference type="InterPro" id="IPR033913">
    <property type="entry name" value="MTH1175_dom"/>
</dbReference>
<name>I8ZDV4_PHOVU</name>
<dbReference type="InterPro" id="IPR003731">
    <property type="entry name" value="Di-Nase_FeMo-co_biosynth"/>
</dbReference>
<dbReference type="HOGENOM" id="CLU_071826_1_0_10"/>
<dbReference type="Gene3D" id="3.30.420.130">
    <property type="entry name" value="Dinitrogenase iron-molybdenum cofactor biosynthesis domain"/>
    <property type="match status" value="1"/>
</dbReference>
<dbReference type="InterPro" id="IPR002852">
    <property type="entry name" value="UPF0251"/>
</dbReference>
<evidence type="ECO:0000313" key="6">
    <source>
        <dbReference type="Proteomes" id="UP000004219"/>
    </source>
</evidence>
<dbReference type="SUPFAM" id="SSF53146">
    <property type="entry name" value="Nitrogenase accessory factor-like"/>
    <property type="match status" value="1"/>
</dbReference>
<dbReference type="Pfam" id="PF02001">
    <property type="entry name" value="DUF134"/>
    <property type="match status" value="1"/>
</dbReference>
<organism evidence="5 6">
    <name type="scientific">Phocaeicola vulgatus CL09T03C04</name>
    <dbReference type="NCBI Taxonomy" id="997891"/>
    <lineage>
        <taxon>Bacteria</taxon>
        <taxon>Pseudomonadati</taxon>
        <taxon>Bacteroidota</taxon>
        <taxon>Bacteroidia</taxon>
        <taxon>Bacteroidales</taxon>
        <taxon>Bacteroidaceae</taxon>
        <taxon>Phocaeicola</taxon>
    </lineage>
</organism>
<dbReference type="HAMAP" id="MF_00674">
    <property type="entry name" value="UPF0251"/>
    <property type="match status" value="1"/>
</dbReference>
<dbReference type="InterPro" id="IPR036105">
    <property type="entry name" value="DiNase_FeMo-co_biosyn_sf"/>
</dbReference>
<evidence type="ECO:0000256" key="3">
    <source>
        <dbReference type="SAM" id="Phobius"/>
    </source>
</evidence>
<proteinExistence type="inferred from homology"/>
<dbReference type="PANTHER" id="PTHR37478">
    <property type="match status" value="1"/>
</dbReference>
<evidence type="ECO:0000256" key="2">
    <source>
        <dbReference type="HAMAP-Rule" id="MF_00674"/>
    </source>
</evidence>
<feature type="domain" description="Dinitrogenase iron-molybdenum cofactor biosynthesis" evidence="4">
    <location>
        <begin position="193"/>
        <end position="283"/>
    </location>
</feature>
<keyword evidence="3" id="KW-0812">Transmembrane</keyword>
<reference evidence="5 6" key="1">
    <citation type="submission" date="2012-02" db="EMBL/GenBank/DDBJ databases">
        <title>The Genome Sequence of Bacteroides vulgatus CL09T03C04.</title>
        <authorList>
            <consortium name="The Broad Institute Genome Sequencing Platform"/>
            <person name="Earl A."/>
            <person name="Ward D."/>
            <person name="Feldgarden M."/>
            <person name="Gevers D."/>
            <person name="Zitomersky N.L."/>
            <person name="Coyne M.J."/>
            <person name="Comstock L.E."/>
            <person name="Young S.K."/>
            <person name="Zeng Q."/>
            <person name="Gargeya S."/>
            <person name="Fitzgerald M."/>
            <person name="Haas B."/>
            <person name="Abouelleil A."/>
            <person name="Alvarado L."/>
            <person name="Arachchi H.M."/>
            <person name="Berlin A."/>
            <person name="Chapman S.B."/>
            <person name="Gearin G."/>
            <person name="Goldberg J."/>
            <person name="Griggs A."/>
            <person name="Gujja S."/>
            <person name="Hansen M."/>
            <person name="Heiman D."/>
            <person name="Howarth C."/>
            <person name="Larimer J."/>
            <person name="Lui A."/>
            <person name="MacDonald P.J.P."/>
            <person name="McCowen C."/>
            <person name="Montmayeur A."/>
            <person name="Murphy C."/>
            <person name="Neiman D."/>
            <person name="Pearson M."/>
            <person name="Priest M."/>
            <person name="Roberts A."/>
            <person name="Saif S."/>
            <person name="Shea T."/>
            <person name="Sisk P."/>
            <person name="Stolte C."/>
            <person name="Sykes S."/>
            <person name="Wortman J."/>
            <person name="Nusbaum C."/>
            <person name="Birren B."/>
        </authorList>
    </citation>
    <scope>NUCLEOTIDE SEQUENCE [LARGE SCALE GENOMIC DNA]</scope>
    <source>
        <strain evidence="5 6">CL09T03C04</strain>
    </source>
</reference>
<feature type="transmembrane region" description="Helical" evidence="3">
    <location>
        <begin position="17"/>
        <end position="34"/>
    </location>
</feature>
<dbReference type="Pfam" id="PF02579">
    <property type="entry name" value="Nitro_FeMo-Co"/>
    <property type="match status" value="1"/>
</dbReference>
<keyword evidence="6" id="KW-1185">Reference proteome</keyword>
<dbReference type="AlphaFoldDB" id="I8ZDV4"/>
<keyword evidence="3" id="KW-1133">Transmembrane helix</keyword>
<accession>I8ZDV4</accession>
<gene>
    <name evidence="5" type="ORF">HMPREF1058_03823</name>
</gene>
<dbReference type="EMBL" id="AGXZ01000034">
    <property type="protein sequence ID" value="EIY73670.1"/>
    <property type="molecule type" value="Genomic_DNA"/>
</dbReference>
<comment type="caution">
    <text evidence="5">The sequence shown here is derived from an EMBL/GenBank/DDBJ whole genome shotgun (WGS) entry which is preliminary data.</text>
</comment>
<evidence type="ECO:0000256" key="1">
    <source>
        <dbReference type="ARBA" id="ARBA00009350"/>
    </source>
</evidence>
<evidence type="ECO:0000259" key="4">
    <source>
        <dbReference type="Pfam" id="PF02579"/>
    </source>
</evidence>